<feature type="binding site" evidence="10 14">
    <location>
        <begin position="196"/>
        <end position="197"/>
    </location>
    <ligand>
        <name>substrate</name>
    </ligand>
</feature>
<dbReference type="RefSeq" id="WP_008082267.1">
    <property type="nucleotide sequence ID" value="NC_013926.1"/>
</dbReference>
<feature type="active site" description="Proton acceptor" evidence="10 12">
    <location>
        <position position="34"/>
    </location>
</feature>
<evidence type="ECO:0000256" key="10">
    <source>
        <dbReference type="HAMAP-Rule" id="MF_02227"/>
    </source>
</evidence>
<dbReference type="GO" id="GO:0019323">
    <property type="term" value="P:pentose catabolic process"/>
    <property type="evidence" value="ECO:0007669"/>
    <property type="project" value="UniProtKB-UniRule"/>
</dbReference>
<evidence type="ECO:0000313" key="16">
    <source>
        <dbReference type="Proteomes" id="UP000001400"/>
    </source>
</evidence>
<comment type="pathway">
    <text evidence="10">Carbohydrate degradation.</text>
</comment>
<evidence type="ECO:0000256" key="2">
    <source>
        <dbReference type="ARBA" id="ARBA00001936"/>
    </source>
</evidence>
<sequence>MVKVSPSILSADFSRLCDEIKFCEKGGADMLHLDIMDGHFVPNITFGPVVIKSIRKCTKLPFDAHLMIERPDKFVKDFVNAGSDIITVHREIKISIKNVLRKIHNYGAEAGIAINPETPFEKVKEHLEDVEYLLIMSVHPGFAGQSFIEDTLEKIKEARKYIDEEGLEVQIAVDGGVKHHNAKRIVDAGADILVAASAIFNGNVESNIKKMKAIK</sequence>
<dbReference type="Proteomes" id="UP000001400">
    <property type="component" value="Chromosome"/>
</dbReference>
<evidence type="ECO:0000256" key="8">
    <source>
        <dbReference type="ARBA" id="ARBA00022723"/>
    </source>
</evidence>
<evidence type="ECO:0000256" key="9">
    <source>
        <dbReference type="ARBA" id="ARBA00023235"/>
    </source>
</evidence>
<comment type="catalytic activity">
    <reaction evidence="1 10 11">
        <text>D-ribulose 5-phosphate = D-xylulose 5-phosphate</text>
        <dbReference type="Rhea" id="RHEA:13677"/>
        <dbReference type="ChEBI" id="CHEBI:57737"/>
        <dbReference type="ChEBI" id="CHEBI:58121"/>
        <dbReference type="EC" id="5.1.3.1"/>
    </reaction>
</comment>
<keyword evidence="16" id="KW-1185">Reference proteome</keyword>
<dbReference type="EC" id="5.1.3.1" evidence="7 10"/>
<comment type="cofactor">
    <cofactor evidence="5">
        <name>Fe(2+)</name>
        <dbReference type="ChEBI" id="CHEBI:29033"/>
    </cofactor>
</comment>
<keyword evidence="13" id="KW-0862">Zinc</keyword>
<keyword evidence="10 11" id="KW-0119">Carbohydrate metabolism</keyword>
<evidence type="ECO:0000256" key="4">
    <source>
        <dbReference type="ARBA" id="ARBA00001947"/>
    </source>
</evidence>
<feature type="binding site" evidence="14">
    <location>
        <position position="176"/>
    </location>
    <ligand>
        <name>substrate</name>
    </ligand>
</feature>
<evidence type="ECO:0000256" key="3">
    <source>
        <dbReference type="ARBA" id="ARBA00001941"/>
    </source>
</evidence>
<dbReference type="InterPro" id="IPR000056">
    <property type="entry name" value="Ribul_P_3_epim-like"/>
</dbReference>
<comment type="cofactor">
    <cofactor evidence="4">
        <name>Zn(2+)</name>
        <dbReference type="ChEBI" id="CHEBI:29105"/>
    </cofactor>
</comment>
<dbReference type="GO" id="GO:0006098">
    <property type="term" value="P:pentose-phosphate shunt"/>
    <property type="evidence" value="ECO:0007669"/>
    <property type="project" value="UniProtKB-UniRule"/>
</dbReference>
<dbReference type="STRING" id="439481.Aboo_0481"/>
<dbReference type="KEGG" id="abi:Aboo_0481"/>
<evidence type="ECO:0000256" key="12">
    <source>
        <dbReference type="PIRSR" id="PIRSR001461-1"/>
    </source>
</evidence>
<evidence type="ECO:0000256" key="5">
    <source>
        <dbReference type="ARBA" id="ARBA00001954"/>
    </source>
</evidence>
<feature type="binding site" evidence="10 13">
    <location>
        <position position="65"/>
    </location>
    <ligand>
        <name>a divalent metal cation</name>
        <dbReference type="ChEBI" id="CHEBI:60240"/>
    </ligand>
</feature>
<proteinExistence type="inferred from homology"/>
<keyword evidence="8 10" id="KW-0479">Metal-binding</keyword>
<dbReference type="eggNOG" id="arCOG05046">
    <property type="taxonomic scope" value="Archaea"/>
</dbReference>
<dbReference type="GO" id="GO:0004750">
    <property type="term" value="F:D-ribulose-phosphate 3-epimerase activity"/>
    <property type="evidence" value="ECO:0007669"/>
    <property type="project" value="UniProtKB-UniRule"/>
</dbReference>
<dbReference type="FunFam" id="3.20.20.70:FF:000004">
    <property type="entry name" value="Ribulose-phosphate 3-epimerase"/>
    <property type="match status" value="1"/>
</dbReference>
<keyword evidence="13" id="KW-0170">Cobalt</keyword>
<evidence type="ECO:0000313" key="15">
    <source>
        <dbReference type="EMBL" id="ADD08292.1"/>
    </source>
</evidence>
<comment type="function">
    <text evidence="10">Catalyzes the reversible epimerization of D-ribulose 5-phosphate to D-xylulose 5-phosphate.</text>
</comment>
<comment type="cofactor">
    <cofactor evidence="3">
        <name>Co(2+)</name>
        <dbReference type="ChEBI" id="CHEBI:48828"/>
    </cofactor>
</comment>
<feature type="binding site" evidence="10 13">
    <location>
        <position position="174"/>
    </location>
    <ligand>
        <name>a divalent metal cation</name>
        <dbReference type="ChEBI" id="CHEBI:60240"/>
    </ligand>
</feature>
<feature type="binding site" evidence="10 14">
    <location>
        <begin position="141"/>
        <end position="144"/>
    </location>
    <ligand>
        <name>substrate</name>
    </ligand>
</feature>
<evidence type="ECO:0000256" key="6">
    <source>
        <dbReference type="ARBA" id="ARBA00009541"/>
    </source>
</evidence>
<dbReference type="InterPro" id="IPR011060">
    <property type="entry name" value="RibuloseP-bd_barrel"/>
</dbReference>
<feature type="binding site" evidence="10 14">
    <location>
        <position position="7"/>
    </location>
    <ligand>
        <name>substrate</name>
    </ligand>
</feature>
<dbReference type="NCBIfam" id="TIGR01163">
    <property type="entry name" value="rpe"/>
    <property type="match status" value="1"/>
</dbReference>
<dbReference type="InterPro" id="IPR013785">
    <property type="entry name" value="Aldolase_TIM"/>
</dbReference>
<accession>B5IA71</accession>
<feature type="active site" description="Proton donor" evidence="10 12">
    <location>
        <position position="174"/>
    </location>
</feature>
<dbReference type="GeneID" id="8827426"/>
<dbReference type="PROSITE" id="PS01086">
    <property type="entry name" value="RIBUL_P_3_EPIMER_2"/>
    <property type="match status" value="1"/>
</dbReference>
<dbReference type="OrthoDB" id="53073at2157"/>
<comment type="cofactor">
    <cofactor evidence="10 13">
        <name>a divalent metal cation</name>
        <dbReference type="ChEBI" id="CHEBI:60240"/>
    </cofactor>
    <text evidence="10 13">Binds 1 divalent metal cation per subunit.</text>
</comment>
<dbReference type="GO" id="GO:0005737">
    <property type="term" value="C:cytoplasm"/>
    <property type="evidence" value="ECO:0007669"/>
    <property type="project" value="UniProtKB-ARBA"/>
</dbReference>
<dbReference type="CDD" id="cd00429">
    <property type="entry name" value="RPE"/>
    <property type="match status" value="1"/>
</dbReference>
<dbReference type="EMBL" id="CP001941">
    <property type="protein sequence ID" value="ADD08292.1"/>
    <property type="molecule type" value="Genomic_DNA"/>
</dbReference>
<comment type="cofactor">
    <cofactor evidence="2">
        <name>Mn(2+)</name>
        <dbReference type="ChEBI" id="CHEBI:29035"/>
    </cofactor>
</comment>
<protein>
    <recommendedName>
        <fullName evidence="7 10">Ribulose-phosphate 3-epimerase</fullName>
        <ecNumber evidence="7 10">5.1.3.1</ecNumber>
    </recommendedName>
</protein>
<evidence type="ECO:0000256" key="14">
    <source>
        <dbReference type="PIRSR" id="PIRSR001461-3"/>
    </source>
</evidence>
<organism evidence="15 16">
    <name type="scientific">Aciduliprofundum boonei (strain DSM 19572 / T469)</name>
    <dbReference type="NCBI Taxonomy" id="439481"/>
    <lineage>
        <taxon>Archaea</taxon>
        <taxon>Methanobacteriati</taxon>
        <taxon>Thermoplasmatota</taxon>
        <taxon>DHVE2 group</taxon>
        <taxon>Candidatus Aciduliprofundum</taxon>
    </lineage>
</organism>
<dbReference type="SUPFAM" id="SSF51366">
    <property type="entry name" value="Ribulose-phoshate binding barrel"/>
    <property type="match status" value="1"/>
</dbReference>
<feature type="binding site" evidence="10 13">
    <location>
        <position position="34"/>
    </location>
    <ligand>
        <name>a divalent metal cation</name>
        <dbReference type="ChEBI" id="CHEBI:60240"/>
    </ligand>
</feature>
<evidence type="ECO:0000256" key="1">
    <source>
        <dbReference type="ARBA" id="ARBA00001782"/>
    </source>
</evidence>
<dbReference type="GO" id="GO:0046872">
    <property type="term" value="F:metal ion binding"/>
    <property type="evidence" value="ECO:0007669"/>
    <property type="project" value="UniProtKB-UniRule"/>
</dbReference>
<keyword evidence="9 10" id="KW-0413">Isomerase</keyword>
<dbReference type="HAMAP" id="MF_02227">
    <property type="entry name" value="RPE"/>
    <property type="match status" value="1"/>
</dbReference>
<evidence type="ECO:0000256" key="13">
    <source>
        <dbReference type="PIRSR" id="PIRSR001461-2"/>
    </source>
</evidence>
<feature type="binding site" evidence="10 14">
    <location>
        <position position="65"/>
    </location>
    <ligand>
        <name>substrate</name>
    </ligand>
</feature>
<evidence type="ECO:0000256" key="7">
    <source>
        <dbReference type="ARBA" id="ARBA00013188"/>
    </source>
</evidence>
<dbReference type="Gene3D" id="3.20.20.70">
    <property type="entry name" value="Aldolase class I"/>
    <property type="match status" value="1"/>
</dbReference>
<dbReference type="InterPro" id="IPR026019">
    <property type="entry name" value="Ribul_P_3_epim"/>
</dbReference>
<feature type="binding site" evidence="10">
    <location>
        <begin position="174"/>
        <end position="176"/>
    </location>
    <ligand>
        <name>substrate</name>
    </ligand>
</feature>
<dbReference type="PROSITE" id="PS01085">
    <property type="entry name" value="RIBUL_P_3_EPIMER_1"/>
    <property type="match status" value="1"/>
</dbReference>
<reference evidence="15" key="1">
    <citation type="submission" date="2010-02" db="EMBL/GenBank/DDBJ databases">
        <title>Complete sequence of Aciduliprofundum boonei T469.</title>
        <authorList>
            <consortium name="US DOE Joint Genome Institute"/>
            <person name="Lucas S."/>
            <person name="Copeland A."/>
            <person name="Lapidus A."/>
            <person name="Cheng J.-F."/>
            <person name="Bruce D."/>
            <person name="Goodwin L."/>
            <person name="Pitluck S."/>
            <person name="Saunders E."/>
            <person name="Detter J.C."/>
            <person name="Han C."/>
            <person name="Tapia R."/>
            <person name="Land M."/>
            <person name="Hauser L."/>
            <person name="Kyrpides N."/>
            <person name="Mikhailova N."/>
            <person name="Flores G."/>
            <person name="Reysenbach A.-L."/>
            <person name="Woyke T."/>
        </authorList>
    </citation>
    <scope>NUCLEOTIDE SEQUENCE</scope>
    <source>
        <strain evidence="15">T469</strain>
    </source>
</reference>
<gene>
    <name evidence="10" type="primary">rpe</name>
    <name evidence="15" type="ordered locus">Aboo_0481</name>
</gene>
<dbReference type="PANTHER" id="PTHR11749">
    <property type="entry name" value="RIBULOSE-5-PHOSPHATE-3-EPIMERASE"/>
    <property type="match status" value="1"/>
</dbReference>
<dbReference type="PIRSF" id="PIRSF001461">
    <property type="entry name" value="RPE"/>
    <property type="match status" value="1"/>
</dbReference>
<feature type="binding site" evidence="10 13">
    <location>
        <position position="32"/>
    </location>
    <ligand>
        <name>a divalent metal cation</name>
        <dbReference type="ChEBI" id="CHEBI:60240"/>
    </ligand>
</feature>
<dbReference type="HOGENOM" id="CLU_054856_2_1_2"/>
<keyword evidence="13" id="KW-0464">Manganese</keyword>
<dbReference type="AlphaFoldDB" id="B5IA71"/>
<comment type="similarity">
    <text evidence="6 10 11">Belongs to the ribulose-phosphate 3-epimerase family.</text>
</comment>
<dbReference type="NCBIfam" id="NF004076">
    <property type="entry name" value="PRK05581.1-4"/>
    <property type="match status" value="1"/>
</dbReference>
<name>B5IA71_ACIB4</name>
<evidence type="ECO:0000256" key="11">
    <source>
        <dbReference type="PIRNR" id="PIRNR001461"/>
    </source>
</evidence>
<dbReference type="Pfam" id="PF00834">
    <property type="entry name" value="Ribul_P_3_epim"/>
    <property type="match status" value="1"/>
</dbReference>